<protein>
    <recommendedName>
        <fullName evidence="3">SnoaL-like domain-containing protein</fullName>
    </recommendedName>
</protein>
<sequence>MEPSQATLLKTIAEQWAPDLTEVLSADYDASAPRATIESKQWYGRCVWESDNDVLDDQIAILTWDGHSRAVIGKRLPDREPKTTVFHMAAFTEAQSKRRGKISGTHGEIQYDGNEIRVYSFENFQDPEAAKVFTPLPQRPQAAMAVVTVV</sequence>
<dbReference type="Proteomes" id="UP001498421">
    <property type="component" value="Unassembled WGS sequence"/>
</dbReference>
<reference evidence="1 2" key="1">
    <citation type="journal article" date="2025" name="Microbiol. Resour. Announc.">
        <title>Draft genome sequences for Neonectria magnoliae and Neonectria punicea, canker pathogens of Liriodendron tulipifera and Acer saccharum in West Virginia.</title>
        <authorList>
            <person name="Petronek H.M."/>
            <person name="Kasson M.T."/>
            <person name="Metheny A.M."/>
            <person name="Stauder C.M."/>
            <person name="Lovett B."/>
            <person name="Lynch S.C."/>
            <person name="Garnas J.R."/>
            <person name="Kasson L.R."/>
            <person name="Stajich J.E."/>
        </authorList>
    </citation>
    <scope>NUCLEOTIDE SEQUENCE [LARGE SCALE GENOMIC DNA]</scope>
    <source>
        <strain evidence="1 2">NRRL 64651</strain>
    </source>
</reference>
<evidence type="ECO:0008006" key="3">
    <source>
        <dbReference type="Google" id="ProtNLM"/>
    </source>
</evidence>
<keyword evidence="2" id="KW-1185">Reference proteome</keyword>
<gene>
    <name evidence="1" type="ORF">QQZ08_005311</name>
</gene>
<dbReference type="EMBL" id="JAZAVK010000044">
    <property type="protein sequence ID" value="KAK7428245.1"/>
    <property type="molecule type" value="Genomic_DNA"/>
</dbReference>
<accession>A0ABR1I445</accession>
<organism evidence="1 2">
    <name type="scientific">Neonectria magnoliae</name>
    <dbReference type="NCBI Taxonomy" id="2732573"/>
    <lineage>
        <taxon>Eukaryota</taxon>
        <taxon>Fungi</taxon>
        <taxon>Dikarya</taxon>
        <taxon>Ascomycota</taxon>
        <taxon>Pezizomycotina</taxon>
        <taxon>Sordariomycetes</taxon>
        <taxon>Hypocreomycetidae</taxon>
        <taxon>Hypocreales</taxon>
        <taxon>Nectriaceae</taxon>
        <taxon>Neonectria</taxon>
    </lineage>
</organism>
<name>A0ABR1I445_9HYPO</name>
<evidence type="ECO:0000313" key="2">
    <source>
        <dbReference type="Proteomes" id="UP001498421"/>
    </source>
</evidence>
<proteinExistence type="predicted"/>
<comment type="caution">
    <text evidence="1">The sequence shown here is derived from an EMBL/GenBank/DDBJ whole genome shotgun (WGS) entry which is preliminary data.</text>
</comment>
<evidence type="ECO:0000313" key="1">
    <source>
        <dbReference type="EMBL" id="KAK7428245.1"/>
    </source>
</evidence>